<keyword evidence="1" id="KW-0560">Oxidoreductase</keyword>
<dbReference type="InterPro" id="IPR002347">
    <property type="entry name" value="SDR_fam"/>
</dbReference>
<dbReference type="PANTHER" id="PTHR43157:SF31">
    <property type="entry name" value="PHOSPHATIDYLINOSITOL-GLYCAN BIOSYNTHESIS CLASS F PROTEIN"/>
    <property type="match status" value="1"/>
</dbReference>
<evidence type="ECO:0000313" key="3">
    <source>
        <dbReference type="EMBL" id="MCD9878938.1"/>
    </source>
</evidence>
<protein>
    <submittedName>
        <fullName evidence="3">SDR family NAD(P)-dependent oxidoreductase</fullName>
    </submittedName>
</protein>
<dbReference type="Pfam" id="PF00106">
    <property type="entry name" value="adh_short"/>
    <property type="match status" value="1"/>
</dbReference>
<dbReference type="PRINTS" id="PR00080">
    <property type="entry name" value="SDRFAMILY"/>
</dbReference>
<dbReference type="Proteomes" id="UP001108029">
    <property type="component" value="Unassembled WGS sequence"/>
</dbReference>
<dbReference type="InterPro" id="IPR036291">
    <property type="entry name" value="NAD(P)-bd_dom_sf"/>
</dbReference>
<dbReference type="RefSeq" id="WP_232653157.1">
    <property type="nucleotide sequence ID" value="NZ_JAJSBI010000024.1"/>
</dbReference>
<dbReference type="PRINTS" id="PR00081">
    <property type="entry name" value="GDHRDH"/>
</dbReference>
<evidence type="ECO:0000313" key="4">
    <source>
        <dbReference type="Proteomes" id="UP001108029"/>
    </source>
</evidence>
<reference evidence="3" key="1">
    <citation type="submission" date="2021-12" db="EMBL/GenBank/DDBJ databases">
        <authorList>
            <person name="Lee J.-H."/>
            <person name="Kim S.-B."/>
        </authorList>
    </citation>
    <scope>NUCLEOTIDE SEQUENCE</scope>
    <source>
        <strain evidence="3">NR30</strain>
    </source>
</reference>
<comment type="similarity">
    <text evidence="2">Belongs to the short-chain dehydrogenases/reductases (SDR) family.</text>
</comment>
<dbReference type="GO" id="GO:0016491">
    <property type="term" value="F:oxidoreductase activity"/>
    <property type="evidence" value="ECO:0007669"/>
    <property type="project" value="UniProtKB-KW"/>
</dbReference>
<proteinExistence type="inferred from homology"/>
<evidence type="ECO:0000256" key="1">
    <source>
        <dbReference type="ARBA" id="ARBA00023002"/>
    </source>
</evidence>
<keyword evidence="4" id="KW-1185">Reference proteome</keyword>
<dbReference type="SUPFAM" id="SSF51735">
    <property type="entry name" value="NAD(P)-binding Rossmann-fold domains"/>
    <property type="match status" value="1"/>
</dbReference>
<dbReference type="Gene3D" id="3.40.50.720">
    <property type="entry name" value="NAD(P)-binding Rossmann-like Domain"/>
    <property type="match status" value="1"/>
</dbReference>
<gene>
    <name evidence="3" type="ORF">LJ657_36105</name>
</gene>
<dbReference type="AlphaFoldDB" id="A0A9Q3Z8T2"/>
<accession>A0A9Q3Z8T2</accession>
<organism evidence="3 4">
    <name type="scientific">Streptomyces guryensis</name>
    <dbReference type="NCBI Taxonomy" id="2886947"/>
    <lineage>
        <taxon>Bacteria</taxon>
        <taxon>Bacillati</taxon>
        <taxon>Actinomycetota</taxon>
        <taxon>Actinomycetes</taxon>
        <taxon>Kitasatosporales</taxon>
        <taxon>Streptomycetaceae</taxon>
        <taxon>Streptomyces</taxon>
    </lineage>
</organism>
<dbReference type="PANTHER" id="PTHR43157">
    <property type="entry name" value="PHOSPHATIDYLINOSITOL-GLYCAN BIOSYNTHESIS CLASS F PROTEIN-RELATED"/>
    <property type="match status" value="1"/>
</dbReference>
<evidence type="ECO:0000256" key="2">
    <source>
        <dbReference type="RuleBase" id="RU000363"/>
    </source>
</evidence>
<name>A0A9Q3Z8T2_9ACTN</name>
<dbReference type="EMBL" id="JAJSBI010000024">
    <property type="protein sequence ID" value="MCD9878938.1"/>
    <property type="molecule type" value="Genomic_DNA"/>
</dbReference>
<sequence>MVGNERVALVTGATAGLGREVALALASRGIRVLAHGRDVARLEAVGAEVRAAGGQAETYLADLADLAQVRTLAQRVSADHPELTILVNNAGVGGGPPPHKKRELSTDGYELRFAVNYLAPVLLTRLLLPQLIAGAPARVVNVGSVGQAPPDFDDIHMERRYDGADAYFRSKFSLAAFTFDLADELQATDVHVNCVHPANFMDTYQVREAGIAPWTSAAAGVEPVLNLAIGRGGESTGHYFDGTRSKRAHSKTYKKAIRQELRQVTEDLLVEFL</sequence>
<comment type="caution">
    <text evidence="3">The sequence shown here is derived from an EMBL/GenBank/DDBJ whole genome shotgun (WGS) entry which is preliminary data.</text>
</comment>